<reference evidence="1 2" key="1">
    <citation type="submission" date="2023-07" db="EMBL/GenBank/DDBJ databases">
        <title>Sorghum-associated microbial communities from plants grown in Nebraska, USA.</title>
        <authorList>
            <person name="Schachtman D."/>
        </authorList>
    </citation>
    <scope>NUCLEOTIDE SEQUENCE [LARGE SCALE GENOMIC DNA]</scope>
    <source>
        <strain evidence="1 2">DS1316</strain>
    </source>
</reference>
<dbReference type="Proteomes" id="UP001264340">
    <property type="component" value="Unassembled WGS sequence"/>
</dbReference>
<dbReference type="EMBL" id="JAVDRP010000018">
    <property type="protein sequence ID" value="MDR6412377.1"/>
    <property type="molecule type" value="Genomic_DNA"/>
</dbReference>
<protein>
    <submittedName>
        <fullName evidence="1">Uncharacterized protein</fullName>
    </submittedName>
</protein>
<name>A0ABU1M042_9BURK</name>
<dbReference type="RefSeq" id="WP_310126340.1">
    <property type="nucleotide sequence ID" value="NZ_JAVDQV010000004.1"/>
</dbReference>
<sequence length="103" mass="11356">MSEITSGNDTSESMYQSAFAQYETLLKSAFEKCNFQAVMQASYTVAEKYSEAVKAATDEHPEIDEQSLMATALRYVADDLMPSLQKDLDAVESLSSILARAKV</sequence>
<gene>
    <name evidence="1" type="ORF">J2804_005812</name>
</gene>
<proteinExistence type="predicted"/>
<keyword evidence="2" id="KW-1185">Reference proteome</keyword>
<evidence type="ECO:0000313" key="1">
    <source>
        <dbReference type="EMBL" id="MDR6412377.1"/>
    </source>
</evidence>
<evidence type="ECO:0000313" key="2">
    <source>
        <dbReference type="Proteomes" id="UP001264340"/>
    </source>
</evidence>
<comment type="caution">
    <text evidence="1">The sequence shown here is derived from an EMBL/GenBank/DDBJ whole genome shotgun (WGS) entry which is preliminary data.</text>
</comment>
<accession>A0ABU1M042</accession>
<organism evidence="1 2">
    <name type="scientific">Paraburkholderia terricola</name>
    <dbReference type="NCBI Taxonomy" id="169427"/>
    <lineage>
        <taxon>Bacteria</taxon>
        <taxon>Pseudomonadati</taxon>
        <taxon>Pseudomonadota</taxon>
        <taxon>Betaproteobacteria</taxon>
        <taxon>Burkholderiales</taxon>
        <taxon>Burkholderiaceae</taxon>
        <taxon>Paraburkholderia</taxon>
    </lineage>
</organism>